<proteinExistence type="predicted"/>
<organism evidence="1 2">
    <name type="scientific">Bacillus pacificus</name>
    <dbReference type="NCBI Taxonomy" id="2026187"/>
    <lineage>
        <taxon>Bacteria</taxon>
        <taxon>Bacillati</taxon>
        <taxon>Bacillota</taxon>
        <taxon>Bacilli</taxon>
        <taxon>Bacillales</taxon>
        <taxon>Bacillaceae</taxon>
        <taxon>Bacillus</taxon>
        <taxon>Bacillus cereus group</taxon>
    </lineage>
</organism>
<sequence>MFALLGSGEAIFFLNVDFNVEENEKVGGIMKDSLVN</sequence>
<protein>
    <submittedName>
        <fullName evidence="1">Uncharacterized protein</fullName>
    </submittedName>
</protein>
<name>A0A1Y5Z569_9BACI</name>
<reference evidence="2" key="1">
    <citation type="submission" date="2017-04" db="EMBL/GenBank/DDBJ databases">
        <authorList>
            <person name="Criscuolo A."/>
        </authorList>
    </citation>
    <scope>NUCLEOTIDE SEQUENCE [LARGE SCALE GENOMIC DNA]</scope>
</reference>
<evidence type="ECO:0000313" key="2">
    <source>
        <dbReference type="Proteomes" id="UP000194499"/>
    </source>
</evidence>
<gene>
    <name evidence="1" type="ORF">BACERE00191_01345</name>
</gene>
<evidence type="ECO:0000313" key="1">
    <source>
        <dbReference type="EMBL" id="SMD81493.1"/>
    </source>
</evidence>
<dbReference type="Proteomes" id="UP000194499">
    <property type="component" value="Unassembled WGS sequence"/>
</dbReference>
<accession>A0A1Y5Z569</accession>
<dbReference type="AlphaFoldDB" id="A0A1Y5Z569"/>
<dbReference type="EMBL" id="FWZB01000029">
    <property type="protein sequence ID" value="SMD81493.1"/>
    <property type="molecule type" value="Genomic_DNA"/>
</dbReference>